<dbReference type="KEGG" id="mphy:MCBMB27_02648"/>
<reference evidence="2 4" key="1">
    <citation type="submission" date="2016-04" db="EMBL/GenBank/DDBJ databases">
        <title>Complete genome sequencing and analysis of CBMB27, Methylobacterium phyllosphaerae isolated from leaf tissues of rice (Oryza sativa L.).</title>
        <authorList>
            <person name="Lee Y."/>
            <person name="Hwangbo K."/>
            <person name="Chung H."/>
            <person name="Yoo J."/>
            <person name="Kim K.Y."/>
            <person name="Sa T.M."/>
            <person name="Um Y."/>
            <person name="Madhaiyan M."/>
        </authorList>
    </citation>
    <scope>NUCLEOTIDE SEQUENCE [LARGE SCALE GENOMIC DNA]</scope>
    <source>
        <strain evidence="2 4">CBMB27</strain>
    </source>
</reference>
<gene>
    <name evidence="2" type="ORF">MCBMB27_02648</name>
    <name evidence="3" type="ORF">SAMN05192567_11219</name>
</gene>
<evidence type="ECO:0000256" key="1">
    <source>
        <dbReference type="SAM" id="Phobius"/>
    </source>
</evidence>
<dbReference type="RefSeq" id="WP_075380584.1">
    <property type="nucleotide sequence ID" value="NZ_CP015367.1"/>
</dbReference>
<sequence>MVHLLATFANGWAAFSLLATISGLGGIALIAAALVFGAYLPAGIRHALVGAGLGVLVGAALFQAGQARGAHNQLALDADRAIEAERVRRVAAEAVSSAIAEQATRDLAAEQADTAKLKGLLDDLRSHPDASGACLPRDLARRLRAL</sequence>
<keyword evidence="1" id="KW-0472">Membrane</keyword>
<feature type="transmembrane region" description="Helical" evidence="1">
    <location>
        <begin position="12"/>
        <end position="40"/>
    </location>
</feature>
<keyword evidence="1" id="KW-0812">Transmembrane</keyword>
<dbReference type="EMBL" id="CP015367">
    <property type="protein sequence ID" value="APT31939.1"/>
    <property type="molecule type" value="Genomic_DNA"/>
</dbReference>
<dbReference type="Proteomes" id="UP000199140">
    <property type="component" value="Unassembled WGS sequence"/>
</dbReference>
<reference evidence="3 5" key="2">
    <citation type="submission" date="2016-10" db="EMBL/GenBank/DDBJ databases">
        <authorList>
            <person name="Varghese N."/>
            <person name="Submissions S."/>
        </authorList>
    </citation>
    <scope>NUCLEOTIDE SEQUENCE [LARGE SCALE GENOMIC DNA]</scope>
    <source>
        <strain evidence="3 5">CBMB27</strain>
    </source>
</reference>
<accession>A0AAE8L6W7</accession>
<name>A0AAE8L6W7_9HYPH</name>
<feature type="transmembrane region" description="Helical" evidence="1">
    <location>
        <begin position="47"/>
        <end position="65"/>
    </location>
</feature>
<evidence type="ECO:0000313" key="3">
    <source>
        <dbReference type="EMBL" id="SFH01215.1"/>
    </source>
</evidence>
<evidence type="ECO:0000313" key="4">
    <source>
        <dbReference type="Proteomes" id="UP000185487"/>
    </source>
</evidence>
<protein>
    <submittedName>
        <fullName evidence="3">Uncharacterized protein</fullName>
    </submittedName>
</protein>
<organism evidence="3 5">
    <name type="scientific">Methylobacterium phyllosphaerae</name>
    <dbReference type="NCBI Taxonomy" id="418223"/>
    <lineage>
        <taxon>Bacteria</taxon>
        <taxon>Pseudomonadati</taxon>
        <taxon>Pseudomonadota</taxon>
        <taxon>Alphaproteobacteria</taxon>
        <taxon>Hyphomicrobiales</taxon>
        <taxon>Methylobacteriaceae</taxon>
        <taxon>Methylobacterium</taxon>
    </lineage>
</organism>
<evidence type="ECO:0000313" key="2">
    <source>
        <dbReference type="EMBL" id="APT31939.1"/>
    </source>
</evidence>
<dbReference type="AlphaFoldDB" id="A0AAE8L6W7"/>
<dbReference type="Proteomes" id="UP000185487">
    <property type="component" value="Chromosome"/>
</dbReference>
<proteinExistence type="predicted"/>
<dbReference type="EMBL" id="FOPK01000012">
    <property type="protein sequence ID" value="SFH01215.1"/>
    <property type="molecule type" value="Genomic_DNA"/>
</dbReference>
<keyword evidence="4" id="KW-1185">Reference proteome</keyword>
<evidence type="ECO:0000313" key="5">
    <source>
        <dbReference type="Proteomes" id="UP000199140"/>
    </source>
</evidence>
<keyword evidence="1" id="KW-1133">Transmembrane helix</keyword>